<protein>
    <submittedName>
        <fullName evidence="2">Uncharacterized protein</fullName>
    </submittedName>
</protein>
<proteinExistence type="predicted"/>
<dbReference type="EMBL" id="FUXC01000017">
    <property type="protein sequence ID" value="SKA06612.1"/>
    <property type="molecule type" value="Genomic_DNA"/>
</dbReference>
<name>A0A1T4QS80_9SPIR</name>
<dbReference type="AlphaFoldDB" id="A0A1T4QS80"/>
<keyword evidence="3" id="KW-1185">Reference proteome</keyword>
<gene>
    <name evidence="2" type="ORF">SAMN02745152_02091</name>
</gene>
<feature type="signal peptide" evidence="1">
    <location>
        <begin position="1"/>
        <end position="18"/>
    </location>
</feature>
<evidence type="ECO:0000313" key="2">
    <source>
        <dbReference type="EMBL" id="SKA06612.1"/>
    </source>
</evidence>
<dbReference type="GeneID" id="303368304"/>
<dbReference type="STRING" id="225004.SAMN02745152_02091"/>
<evidence type="ECO:0000256" key="1">
    <source>
        <dbReference type="SAM" id="SignalP"/>
    </source>
</evidence>
<feature type="chain" id="PRO_5012662213" evidence="1">
    <location>
        <begin position="19"/>
        <end position="198"/>
    </location>
</feature>
<evidence type="ECO:0000313" key="3">
    <source>
        <dbReference type="Proteomes" id="UP000190395"/>
    </source>
</evidence>
<sequence length="198" mass="21971">MFFLLPIIAGAAATAISAGEVALGVTAAVGVGAAVKGAIDAKQTNDIIGFSEEKFEAECSKLKNEARLAEKKFDEFNGIKKRINSEILNESMQAITSYGTNNLLRAEQFAENVDLMCETIEDKILDYKILRKQIEEGISLFNYLSEKLSYCLLQLNGEHSIENLHPDKNEHRNFDQIVMFATALKNVLETNSFTTENL</sequence>
<keyword evidence="1" id="KW-0732">Signal</keyword>
<dbReference type="Proteomes" id="UP000190395">
    <property type="component" value="Unassembled WGS sequence"/>
</dbReference>
<dbReference type="RefSeq" id="WP_078931824.1">
    <property type="nucleotide sequence ID" value="NZ_FUXC01000017.1"/>
</dbReference>
<accession>A0A1T4QS80</accession>
<reference evidence="2 3" key="1">
    <citation type="submission" date="2017-02" db="EMBL/GenBank/DDBJ databases">
        <authorList>
            <person name="Peterson S.W."/>
        </authorList>
    </citation>
    <scope>NUCLEOTIDE SEQUENCE [LARGE SCALE GENOMIC DNA]</scope>
    <source>
        <strain evidence="2 3">ATCC BAA-909</strain>
    </source>
</reference>
<organism evidence="2 3">
    <name type="scientific">Treponema berlinense</name>
    <dbReference type="NCBI Taxonomy" id="225004"/>
    <lineage>
        <taxon>Bacteria</taxon>
        <taxon>Pseudomonadati</taxon>
        <taxon>Spirochaetota</taxon>
        <taxon>Spirochaetia</taxon>
        <taxon>Spirochaetales</taxon>
        <taxon>Treponemataceae</taxon>
        <taxon>Treponema</taxon>
    </lineage>
</organism>